<evidence type="ECO:0000313" key="5">
    <source>
        <dbReference type="Proteomes" id="UP000654370"/>
    </source>
</evidence>
<evidence type="ECO:0000256" key="3">
    <source>
        <dbReference type="ARBA" id="ARBA00038874"/>
    </source>
</evidence>
<dbReference type="AlphaFoldDB" id="A0A8H7PU70"/>
<dbReference type="EMBL" id="JAEPQZ010000006">
    <property type="protein sequence ID" value="KAG2180176.1"/>
    <property type="molecule type" value="Genomic_DNA"/>
</dbReference>
<comment type="caution">
    <text evidence="4">The sequence shown here is derived from an EMBL/GenBank/DDBJ whole genome shotgun (WGS) entry which is preliminary data.</text>
</comment>
<dbReference type="InterPro" id="IPR011009">
    <property type="entry name" value="Kinase-like_dom_sf"/>
</dbReference>
<comment type="similarity">
    <text evidence="2">Belongs to the choline/ethanolamine kinase family.</text>
</comment>
<dbReference type="EC" id="2.7.1.82" evidence="3"/>
<dbReference type="Proteomes" id="UP000654370">
    <property type="component" value="Unassembled WGS sequence"/>
</dbReference>
<comment type="pathway">
    <text evidence="1">Phospholipid metabolism; phosphatidylethanolamine biosynthesis; phosphatidylethanolamine from ethanolamine: step 1/3.</text>
</comment>
<reference evidence="4" key="1">
    <citation type="submission" date="2020-12" db="EMBL/GenBank/DDBJ databases">
        <title>Metabolic potential, ecology and presence of endohyphal bacteria is reflected in genomic diversity of Mucoromycotina.</title>
        <authorList>
            <person name="Muszewska A."/>
            <person name="Okrasinska A."/>
            <person name="Steczkiewicz K."/>
            <person name="Drgas O."/>
            <person name="Orlowska M."/>
            <person name="Perlinska-Lenart U."/>
            <person name="Aleksandrzak-Piekarczyk T."/>
            <person name="Szatraj K."/>
            <person name="Zielenkiewicz U."/>
            <person name="Pilsyk S."/>
            <person name="Malc E."/>
            <person name="Mieczkowski P."/>
            <person name="Kruszewska J.S."/>
            <person name="Biernat P."/>
            <person name="Pawlowska J."/>
        </authorList>
    </citation>
    <scope>NUCLEOTIDE SEQUENCE</scope>
    <source>
        <strain evidence="4">WA0000067209</strain>
    </source>
</reference>
<gene>
    <name evidence="4" type="ORF">INT43_003965</name>
</gene>
<dbReference type="CDD" id="cd05157">
    <property type="entry name" value="ETNK_euk"/>
    <property type="match status" value="1"/>
</dbReference>
<proteinExistence type="inferred from homology"/>
<dbReference type="Gene3D" id="3.90.1200.10">
    <property type="match status" value="1"/>
</dbReference>
<dbReference type="PANTHER" id="PTHR22603">
    <property type="entry name" value="CHOLINE/ETHANOALAMINE KINASE"/>
    <property type="match status" value="1"/>
</dbReference>
<keyword evidence="5" id="KW-1185">Reference proteome</keyword>
<dbReference type="GO" id="GO:0004305">
    <property type="term" value="F:ethanolamine kinase activity"/>
    <property type="evidence" value="ECO:0007669"/>
    <property type="project" value="UniProtKB-EC"/>
</dbReference>
<dbReference type="GO" id="GO:0006646">
    <property type="term" value="P:phosphatidylethanolamine biosynthetic process"/>
    <property type="evidence" value="ECO:0007669"/>
    <property type="project" value="TreeGrafter"/>
</dbReference>
<dbReference type="PANTHER" id="PTHR22603:SF66">
    <property type="entry name" value="ETHANOLAMINE KINASE"/>
    <property type="match status" value="1"/>
</dbReference>
<sequence length="371" mass="42599">MPPLTKTPQPNLSGPLNGSTNYQSLESLIHSYPYLDVEVSSSNLFEGAWKVVSSIFTTWKQEDIKFHQCKDGITNQLVKVTHTPNNMSVLVRAYGKGSELIIDRKQELINIITLSSQNLCPPLYARFVNGLVYGFIDGTVSTVEDMFDSRKANLIATRLARWHKVKPLGDSDPNSHENTKLWSTMRKWLQSVPSRYEDPKTQETFAKSVSMQKLDDELNFLEKTLNRLNSPIVFSHNDLLYGNIIYSNNMESASFIDYEYGMMAPRGFDIGNHFNEYAGFECDYNNYPDKSYQIKWFEWYLTASQGSAPSSEELEALYQEVDHYSLASHLYWGLWALCQAMVSDIDFSYMDYAVMRFAEYEKRKSEVFGGV</sequence>
<dbReference type="GO" id="GO:0005737">
    <property type="term" value="C:cytoplasm"/>
    <property type="evidence" value="ECO:0007669"/>
    <property type="project" value="TreeGrafter"/>
</dbReference>
<evidence type="ECO:0000256" key="1">
    <source>
        <dbReference type="ARBA" id="ARBA00037883"/>
    </source>
</evidence>
<dbReference type="Gene3D" id="3.30.200.20">
    <property type="entry name" value="Phosphorylase Kinase, domain 1"/>
    <property type="match status" value="1"/>
</dbReference>
<accession>A0A8H7PU70</accession>
<evidence type="ECO:0000313" key="4">
    <source>
        <dbReference type="EMBL" id="KAG2180176.1"/>
    </source>
</evidence>
<dbReference type="SUPFAM" id="SSF56112">
    <property type="entry name" value="Protein kinase-like (PK-like)"/>
    <property type="match status" value="1"/>
</dbReference>
<evidence type="ECO:0000256" key="2">
    <source>
        <dbReference type="ARBA" id="ARBA00038211"/>
    </source>
</evidence>
<name>A0A8H7PU70_MORIS</name>
<protein>
    <recommendedName>
        <fullName evidence="3">ethanolamine kinase</fullName>
        <ecNumber evidence="3">2.7.1.82</ecNumber>
    </recommendedName>
</protein>
<organism evidence="4 5">
    <name type="scientific">Mortierella isabellina</name>
    <name type="common">Filamentous fungus</name>
    <name type="synonym">Umbelopsis isabellina</name>
    <dbReference type="NCBI Taxonomy" id="91625"/>
    <lineage>
        <taxon>Eukaryota</taxon>
        <taxon>Fungi</taxon>
        <taxon>Fungi incertae sedis</taxon>
        <taxon>Mucoromycota</taxon>
        <taxon>Mucoromycotina</taxon>
        <taxon>Umbelopsidomycetes</taxon>
        <taxon>Umbelopsidales</taxon>
        <taxon>Umbelopsidaceae</taxon>
        <taxon>Umbelopsis</taxon>
    </lineage>
</organism>
<dbReference type="OrthoDB" id="10267235at2759"/>
<dbReference type="Pfam" id="PF01633">
    <property type="entry name" value="Choline_kinase"/>
    <property type="match status" value="1"/>
</dbReference>